<evidence type="ECO:0000313" key="2">
    <source>
        <dbReference type="Proteomes" id="UP000821865"/>
    </source>
</evidence>
<keyword evidence="2" id="KW-1185">Reference proteome</keyword>
<dbReference type="Proteomes" id="UP000821865">
    <property type="component" value="Chromosome 2"/>
</dbReference>
<dbReference type="EMBL" id="CM023471">
    <property type="protein sequence ID" value="KAH7966039.1"/>
    <property type="molecule type" value="Genomic_DNA"/>
</dbReference>
<organism evidence="1 2">
    <name type="scientific">Dermacentor silvarum</name>
    <name type="common">Tick</name>
    <dbReference type="NCBI Taxonomy" id="543639"/>
    <lineage>
        <taxon>Eukaryota</taxon>
        <taxon>Metazoa</taxon>
        <taxon>Ecdysozoa</taxon>
        <taxon>Arthropoda</taxon>
        <taxon>Chelicerata</taxon>
        <taxon>Arachnida</taxon>
        <taxon>Acari</taxon>
        <taxon>Parasitiformes</taxon>
        <taxon>Ixodida</taxon>
        <taxon>Ixodoidea</taxon>
        <taxon>Ixodidae</taxon>
        <taxon>Rhipicephalinae</taxon>
        <taxon>Dermacentor</taxon>
    </lineage>
</organism>
<comment type="caution">
    <text evidence="1">The sequence shown here is derived from an EMBL/GenBank/DDBJ whole genome shotgun (WGS) entry which is preliminary data.</text>
</comment>
<sequence length="346" mass="39860">MRAWERVELVNDDPVACAIYTDRIFDVILNVPRDRRCSPFRPYVVRDYFKRVEFQQRGSAHVHAILCLENAPDEEELSGVDGAMPRTVAMWGRTKCRFGAPFMPSESTRIVVPFPPLPPLLADDAGGCDSTTEAERVRRQRLKAKYAEMHEALEHGEFANLDEFLRAFDVRSRDEYSEILRAGATRPHVLHPRTPAEKRERVRVRKTRDELDKLPASSTDVWKPKVIQKYEARCQPELENVCLADFVSKYVPIVQASAIAVHNSQGATYASVVYNYSRTHPQKLVYVALSRCTHLGALYLTNALGDHSFYHREDNPDRAMTDEFRRLENRRLQTVIGRYLDALRRE</sequence>
<proteinExistence type="predicted"/>
<protein>
    <submittedName>
        <fullName evidence="1">Uncharacterized protein</fullName>
    </submittedName>
</protein>
<accession>A0ACB8DD81</accession>
<evidence type="ECO:0000313" key="1">
    <source>
        <dbReference type="EMBL" id="KAH7966039.1"/>
    </source>
</evidence>
<name>A0ACB8DD81_DERSI</name>
<reference evidence="1" key="1">
    <citation type="submission" date="2020-05" db="EMBL/GenBank/DDBJ databases">
        <title>Large-scale comparative analyses of tick genomes elucidate their genetic diversity and vector capacities.</title>
        <authorList>
            <person name="Jia N."/>
            <person name="Wang J."/>
            <person name="Shi W."/>
            <person name="Du L."/>
            <person name="Sun Y."/>
            <person name="Zhan W."/>
            <person name="Jiang J."/>
            <person name="Wang Q."/>
            <person name="Zhang B."/>
            <person name="Ji P."/>
            <person name="Sakyi L.B."/>
            <person name="Cui X."/>
            <person name="Yuan T."/>
            <person name="Jiang B."/>
            <person name="Yang W."/>
            <person name="Lam T.T.-Y."/>
            <person name="Chang Q."/>
            <person name="Ding S."/>
            <person name="Wang X."/>
            <person name="Zhu J."/>
            <person name="Ruan X."/>
            <person name="Zhao L."/>
            <person name="Wei J."/>
            <person name="Que T."/>
            <person name="Du C."/>
            <person name="Cheng J."/>
            <person name="Dai P."/>
            <person name="Han X."/>
            <person name="Huang E."/>
            <person name="Gao Y."/>
            <person name="Liu J."/>
            <person name="Shao H."/>
            <person name="Ye R."/>
            <person name="Li L."/>
            <person name="Wei W."/>
            <person name="Wang X."/>
            <person name="Wang C."/>
            <person name="Yang T."/>
            <person name="Huo Q."/>
            <person name="Li W."/>
            <person name="Guo W."/>
            <person name="Chen H."/>
            <person name="Zhou L."/>
            <person name="Ni X."/>
            <person name="Tian J."/>
            <person name="Zhou Y."/>
            <person name="Sheng Y."/>
            <person name="Liu T."/>
            <person name="Pan Y."/>
            <person name="Xia L."/>
            <person name="Li J."/>
            <person name="Zhao F."/>
            <person name="Cao W."/>
        </authorList>
    </citation>
    <scope>NUCLEOTIDE SEQUENCE</scope>
    <source>
        <strain evidence="1">Dsil-2018</strain>
    </source>
</reference>
<gene>
    <name evidence="1" type="ORF">HPB49_013372</name>
</gene>